<keyword evidence="6 10" id="KW-1133">Transmembrane helix</keyword>
<proteinExistence type="evidence at transcript level"/>
<keyword evidence="7 10" id="KW-0472">Membrane</keyword>
<evidence type="ECO:0000256" key="10">
    <source>
        <dbReference type="RuleBase" id="RU351113"/>
    </source>
</evidence>
<dbReference type="GO" id="GO:0004984">
    <property type="term" value="F:olfactory receptor activity"/>
    <property type="evidence" value="ECO:0007669"/>
    <property type="project" value="InterPro"/>
</dbReference>
<organism evidence="11">
    <name type="scientific">Yemma signatus</name>
    <dbReference type="NCBI Taxonomy" id="300820"/>
    <lineage>
        <taxon>Eukaryota</taxon>
        <taxon>Metazoa</taxon>
        <taxon>Ecdysozoa</taxon>
        <taxon>Arthropoda</taxon>
        <taxon>Hexapoda</taxon>
        <taxon>Insecta</taxon>
        <taxon>Pterygota</taxon>
        <taxon>Neoptera</taxon>
        <taxon>Paraneoptera</taxon>
        <taxon>Hemiptera</taxon>
        <taxon>Heteroptera</taxon>
        <taxon>Panheteroptera</taxon>
        <taxon>Pentatomomorpha</taxon>
        <taxon>Lygaeoidea</taxon>
        <taxon>Berytidae</taxon>
        <taxon>Yemma</taxon>
    </lineage>
</organism>
<evidence type="ECO:0000313" key="11">
    <source>
        <dbReference type="EMBL" id="AXX83050.1"/>
    </source>
</evidence>
<gene>
    <name evidence="11" type="primary">OR49</name>
</gene>
<comment type="subcellular location">
    <subcellularLocation>
        <location evidence="1 10">Cell membrane</location>
        <topology evidence="1 10">Multi-pass membrane protein</topology>
    </subcellularLocation>
</comment>
<name>A0A385H600_9HEMI</name>
<evidence type="ECO:0000256" key="8">
    <source>
        <dbReference type="ARBA" id="ARBA00023170"/>
    </source>
</evidence>
<dbReference type="GO" id="GO:0005549">
    <property type="term" value="F:odorant binding"/>
    <property type="evidence" value="ECO:0007669"/>
    <property type="project" value="InterPro"/>
</dbReference>
<keyword evidence="3 10" id="KW-0716">Sensory transduction</keyword>
<evidence type="ECO:0000256" key="7">
    <source>
        <dbReference type="ARBA" id="ARBA00023136"/>
    </source>
</evidence>
<sequence length="375" mass="43435">MATDVFFYHRVALRLYGVTLPGDVGSRRWLLYLADFYLVFAQVCSLAWTALLFRGAYLYTLEDFMNRVIGVTAGVSLVGSVTKFYFFRTRNRQLKELMDELTGLPCDTERGRLVMKVVKFYVFCVLMIILTHNLHPLYEPFHRTTPYYTRRIGGPWQEVLPDYAFGLYAACVVLPGNVIGDTLFLLLASQLSHRLYLLAKTTSRLGATGDLITTEGTVTDESLLRSCIQEHNHLIRLKEKLQDLFSIIILGQLLYSFMDTCITLFAVSQAKNMAEALKELLPQFISLFLEIFLYCWGGEMINTHFGKLHKSTYESDWYNAPPRVRSSLLVMQTFTSKPVDIQATIFKFNFKFYETICRETFSYYTIMYQFFNQKK</sequence>
<feature type="transmembrane region" description="Helical" evidence="10">
    <location>
        <begin position="280"/>
        <end position="297"/>
    </location>
</feature>
<comment type="caution">
    <text evidence="10">Lacks conserved residue(s) required for the propagation of feature annotation.</text>
</comment>
<dbReference type="GO" id="GO:0005886">
    <property type="term" value="C:plasma membrane"/>
    <property type="evidence" value="ECO:0007669"/>
    <property type="project" value="UniProtKB-SubCell"/>
</dbReference>
<reference evidence="11" key="1">
    <citation type="submission" date="2017-10" db="EMBL/GenBank/DDBJ databases">
        <authorList>
            <person name="Banno H."/>
            <person name="Chua N.-H."/>
        </authorList>
    </citation>
    <scope>NUCLEOTIDE SEQUENCE</scope>
</reference>
<protein>
    <recommendedName>
        <fullName evidence="10">Odorant receptor</fullName>
    </recommendedName>
</protein>
<dbReference type="EMBL" id="MG204684">
    <property type="protein sequence ID" value="AXX83050.1"/>
    <property type="molecule type" value="mRNA"/>
</dbReference>
<dbReference type="PANTHER" id="PTHR21137">
    <property type="entry name" value="ODORANT RECEPTOR"/>
    <property type="match status" value="1"/>
</dbReference>
<feature type="transmembrane region" description="Helical" evidence="10">
    <location>
        <begin position="29"/>
        <end position="52"/>
    </location>
</feature>
<evidence type="ECO:0000256" key="5">
    <source>
        <dbReference type="ARBA" id="ARBA00022725"/>
    </source>
</evidence>
<accession>A0A385H600</accession>
<evidence type="ECO:0000256" key="9">
    <source>
        <dbReference type="ARBA" id="ARBA00023224"/>
    </source>
</evidence>
<evidence type="ECO:0000256" key="6">
    <source>
        <dbReference type="ARBA" id="ARBA00022989"/>
    </source>
</evidence>
<keyword evidence="2" id="KW-1003">Cell membrane</keyword>
<feature type="transmembrane region" description="Helical" evidence="10">
    <location>
        <begin position="165"/>
        <end position="188"/>
    </location>
</feature>
<evidence type="ECO:0000256" key="2">
    <source>
        <dbReference type="ARBA" id="ARBA00022475"/>
    </source>
</evidence>
<keyword evidence="8 10" id="KW-0675">Receptor</keyword>
<feature type="transmembrane region" description="Helical" evidence="10">
    <location>
        <begin position="244"/>
        <end position="268"/>
    </location>
</feature>
<keyword evidence="9 10" id="KW-0807">Transducer</keyword>
<comment type="similarity">
    <text evidence="10">Belongs to the insect chemoreceptor superfamily. Heteromeric odorant receptor channel (TC 1.A.69) family.</text>
</comment>
<feature type="transmembrane region" description="Helical" evidence="10">
    <location>
        <begin position="120"/>
        <end position="138"/>
    </location>
</feature>
<dbReference type="GO" id="GO:0007165">
    <property type="term" value="P:signal transduction"/>
    <property type="evidence" value="ECO:0007669"/>
    <property type="project" value="UniProtKB-KW"/>
</dbReference>
<evidence type="ECO:0000256" key="3">
    <source>
        <dbReference type="ARBA" id="ARBA00022606"/>
    </source>
</evidence>
<evidence type="ECO:0000256" key="4">
    <source>
        <dbReference type="ARBA" id="ARBA00022692"/>
    </source>
</evidence>
<feature type="transmembrane region" description="Helical" evidence="10">
    <location>
        <begin position="64"/>
        <end position="86"/>
    </location>
</feature>
<dbReference type="PANTHER" id="PTHR21137:SF35">
    <property type="entry name" value="ODORANT RECEPTOR 19A-RELATED"/>
    <property type="match status" value="1"/>
</dbReference>
<dbReference type="InterPro" id="IPR004117">
    <property type="entry name" value="7tm6_olfct_rcpt"/>
</dbReference>
<evidence type="ECO:0000256" key="1">
    <source>
        <dbReference type="ARBA" id="ARBA00004651"/>
    </source>
</evidence>
<keyword evidence="4 10" id="KW-0812">Transmembrane</keyword>
<dbReference type="Pfam" id="PF02949">
    <property type="entry name" value="7tm_6"/>
    <property type="match status" value="1"/>
</dbReference>
<keyword evidence="5 10" id="KW-0552">Olfaction</keyword>
<dbReference type="AlphaFoldDB" id="A0A385H600"/>